<name>A0AAN4ZIC3_9BILA</name>
<dbReference type="InterPro" id="IPR020846">
    <property type="entry name" value="MFS_dom"/>
</dbReference>
<dbReference type="SUPFAM" id="SSF103473">
    <property type="entry name" value="MFS general substrate transporter"/>
    <property type="match status" value="1"/>
</dbReference>
<protein>
    <recommendedName>
        <fullName evidence="3">Major facilitator superfamily (MFS) profile domain-containing protein</fullName>
    </recommendedName>
</protein>
<keyword evidence="5" id="KW-1185">Reference proteome</keyword>
<comment type="subcellular location">
    <subcellularLocation>
        <location evidence="1">Membrane</location>
        <topology evidence="1">Multi-pass membrane protein</topology>
    </subcellularLocation>
</comment>
<dbReference type="Pfam" id="PF07690">
    <property type="entry name" value="MFS_1"/>
    <property type="match status" value="1"/>
</dbReference>
<evidence type="ECO:0000256" key="1">
    <source>
        <dbReference type="ARBA" id="ARBA00004141"/>
    </source>
</evidence>
<keyword evidence="2" id="KW-0812">Transmembrane</keyword>
<reference evidence="5" key="1">
    <citation type="submission" date="2022-10" db="EMBL/GenBank/DDBJ databases">
        <title>Genome assembly of Pristionchus species.</title>
        <authorList>
            <person name="Yoshida K."/>
            <person name="Sommer R.J."/>
        </authorList>
    </citation>
    <scope>NUCLEOTIDE SEQUENCE [LARGE SCALE GENOMIC DNA]</scope>
    <source>
        <strain evidence="5">RS5460</strain>
    </source>
</reference>
<proteinExistence type="predicted"/>
<comment type="caution">
    <text evidence="4">The sequence shown here is derived from an EMBL/GenBank/DDBJ whole genome shotgun (WGS) entry which is preliminary data.</text>
</comment>
<dbReference type="PANTHER" id="PTHR45757">
    <property type="entry name" value="PROTEIN CBG23364-RELATED"/>
    <property type="match status" value="1"/>
</dbReference>
<dbReference type="AlphaFoldDB" id="A0AAN4ZIC3"/>
<evidence type="ECO:0000313" key="4">
    <source>
        <dbReference type="EMBL" id="GMR39626.1"/>
    </source>
</evidence>
<feature type="transmembrane region" description="Helical" evidence="2">
    <location>
        <begin position="326"/>
        <end position="345"/>
    </location>
</feature>
<dbReference type="GO" id="GO:0016020">
    <property type="term" value="C:membrane"/>
    <property type="evidence" value="ECO:0007669"/>
    <property type="project" value="UniProtKB-SubCell"/>
</dbReference>
<evidence type="ECO:0000313" key="5">
    <source>
        <dbReference type="Proteomes" id="UP001328107"/>
    </source>
</evidence>
<feature type="transmembrane region" description="Helical" evidence="2">
    <location>
        <begin position="75"/>
        <end position="95"/>
    </location>
</feature>
<feature type="transmembrane region" description="Helical" evidence="2">
    <location>
        <begin position="134"/>
        <end position="155"/>
    </location>
</feature>
<feature type="domain" description="Major facilitator superfamily (MFS) profile" evidence="3">
    <location>
        <begin position="29"/>
        <end position="445"/>
    </location>
</feature>
<dbReference type="PROSITE" id="PS50850">
    <property type="entry name" value="MFS"/>
    <property type="match status" value="1"/>
</dbReference>
<dbReference type="PANTHER" id="PTHR45757:SF23">
    <property type="entry name" value="MAJOR FACILITATOR SUPERFAMILY (MFS) PROFILE DOMAIN-CONTAINING PROTEIN"/>
    <property type="match status" value="1"/>
</dbReference>
<feature type="transmembrane region" description="Helical" evidence="2">
    <location>
        <begin position="357"/>
        <end position="374"/>
    </location>
</feature>
<gene>
    <name evidence="4" type="ORF">PMAYCL1PPCAC_09821</name>
</gene>
<dbReference type="EMBL" id="BTRK01000002">
    <property type="protein sequence ID" value="GMR39626.1"/>
    <property type="molecule type" value="Genomic_DNA"/>
</dbReference>
<dbReference type="Gene3D" id="1.20.1250.20">
    <property type="entry name" value="MFS general substrate transporter like domains"/>
    <property type="match status" value="2"/>
</dbReference>
<feature type="transmembrane region" description="Helical" evidence="2">
    <location>
        <begin position="162"/>
        <end position="181"/>
    </location>
</feature>
<feature type="transmembrane region" description="Helical" evidence="2">
    <location>
        <begin position="193"/>
        <end position="212"/>
    </location>
</feature>
<feature type="transmembrane region" description="Helical" evidence="2">
    <location>
        <begin position="255"/>
        <end position="276"/>
    </location>
</feature>
<dbReference type="InterPro" id="IPR011701">
    <property type="entry name" value="MFS"/>
</dbReference>
<dbReference type="Proteomes" id="UP001328107">
    <property type="component" value="Unassembled WGS sequence"/>
</dbReference>
<feature type="transmembrane region" description="Helical" evidence="2">
    <location>
        <begin position="102"/>
        <end position="122"/>
    </location>
</feature>
<organism evidence="4 5">
    <name type="scientific">Pristionchus mayeri</name>
    <dbReference type="NCBI Taxonomy" id="1317129"/>
    <lineage>
        <taxon>Eukaryota</taxon>
        <taxon>Metazoa</taxon>
        <taxon>Ecdysozoa</taxon>
        <taxon>Nematoda</taxon>
        <taxon>Chromadorea</taxon>
        <taxon>Rhabditida</taxon>
        <taxon>Rhabditina</taxon>
        <taxon>Diplogasteromorpha</taxon>
        <taxon>Diplogasteroidea</taxon>
        <taxon>Neodiplogasteridae</taxon>
        <taxon>Pristionchus</taxon>
    </lineage>
</organism>
<accession>A0AAN4ZIC3</accession>
<feature type="transmembrane region" description="Helical" evidence="2">
    <location>
        <begin position="419"/>
        <end position="441"/>
    </location>
</feature>
<feature type="transmembrane region" description="Helical" evidence="2">
    <location>
        <begin position="12"/>
        <end position="36"/>
    </location>
</feature>
<feature type="transmembrane region" description="Helical" evidence="2">
    <location>
        <begin position="386"/>
        <end position="407"/>
    </location>
</feature>
<keyword evidence="2" id="KW-1133">Transmembrane helix</keyword>
<dbReference type="GO" id="GO:0022857">
    <property type="term" value="F:transmembrane transporter activity"/>
    <property type="evidence" value="ECO:0007669"/>
    <property type="project" value="InterPro"/>
</dbReference>
<sequence>MFPTQEEAERRYIAIFGTRARFVVMVLVMLCLTSIWSNILAFNFTVICIEDDNTSDPNLVYFTNSTVLTSFEKSFRTSIVALTALCANIPVTLAINRFGIRTIFAVLGLISGVSTILMPIAIEGGYAWLLVARGFQGIAFAGNFPVIGSFCARWAYWKQTGLFVSTLVASIQLAPAITMPVSGVLCEDVSWQSVYYIHGSVCIVLFAAYTFFFRNSPTKHPFVGQPECEKVARLKCTDKTVARQIPYATIIKTPAIWSVWIAAVGNFTAVNMLFLYEPVYLSAVLGFSPNSTGLSAALPPFAQFAMKLIAGAVSDRIYCVSELNKFRFFNSVAFFGSAIFFIILGCMPGDTATANNILLGVAAGMLGIATGGFFKAAPVLSQQYSHFVTGSFSFVHPLTMFVIPFIVDVLTPNNTQEEWRIIFWIIAAVAIITNIVFCVFVKGEPCEWTKIATHSPSVVKDVEQPDVARQVF</sequence>
<evidence type="ECO:0000259" key="3">
    <source>
        <dbReference type="PROSITE" id="PS50850"/>
    </source>
</evidence>
<dbReference type="InterPro" id="IPR036259">
    <property type="entry name" value="MFS_trans_sf"/>
</dbReference>
<keyword evidence="2" id="KW-0472">Membrane</keyword>
<evidence type="ECO:0000256" key="2">
    <source>
        <dbReference type="SAM" id="Phobius"/>
    </source>
</evidence>
<feature type="transmembrane region" description="Helical" evidence="2">
    <location>
        <begin position="296"/>
        <end position="314"/>
    </location>
</feature>